<dbReference type="AlphaFoldDB" id="D4AU66"/>
<dbReference type="EMBL" id="ABSU01000010">
    <property type="protein sequence ID" value="EFE33336.1"/>
    <property type="molecule type" value="Genomic_DNA"/>
</dbReference>
<keyword evidence="2" id="KW-0732">Signal</keyword>
<comment type="caution">
    <text evidence="3">The sequence shown here is derived from an EMBL/GenBank/DDBJ whole genome shotgun (WGS) entry which is preliminary data.</text>
</comment>
<dbReference type="GO" id="GO:0005199">
    <property type="term" value="F:structural constituent of cell wall"/>
    <property type="evidence" value="ECO:0007669"/>
    <property type="project" value="InterPro"/>
</dbReference>
<dbReference type="Proteomes" id="UP000008866">
    <property type="component" value="Unassembled WGS sequence"/>
</dbReference>
<evidence type="ECO:0000256" key="1">
    <source>
        <dbReference type="SAM" id="MobiDB-lite"/>
    </source>
</evidence>
<dbReference type="PANTHER" id="PTHR35523">
    <property type="entry name" value="CELL WALL PROTEIN SED1"/>
    <property type="match status" value="1"/>
</dbReference>
<dbReference type="KEGG" id="abe:ARB_07696"/>
<dbReference type="GeneID" id="9521394"/>
<gene>
    <name evidence="3" type="ORF">ARB_07696</name>
</gene>
<reference evidence="4" key="1">
    <citation type="journal article" date="2011" name="Genome Biol.">
        <title>Comparative and functional genomics provide insights into the pathogenicity of dermatophytic fungi.</title>
        <authorList>
            <person name="Burmester A."/>
            <person name="Shelest E."/>
            <person name="Gloeckner G."/>
            <person name="Heddergott C."/>
            <person name="Schindler S."/>
            <person name="Staib P."/>
            <person name="Heidel A."/>
            <person name="Felder M."/>
            <person name="Petzold A."/>
            <person name="Szafranski K."/>
            <person name="Feuermann M."/>
            <person name="Pedruzzi I."/>
            <person name="Priebe S."/>
            <person name="Groth M."/>
            <person name="Winkler R."/>
            <person name="Li W."/>
            <person name="Kniemeyer O."/>
            <person name="Schroeckh V."/>
            <person name="Hertweck C."/>
            <person name="Hube B."/>
            <person name="White T.C."/>
            <person name="Platzer M."/>
            <person name="Guthke R."/>
            <person name="Heitman J."/>
            <person name="Woestemeyer J."/>
            <person name="Zipfel P.F."/>
            <person name="Monod M."/>
            <person name="Brakhage A.A."/>
        </authorList>
    </citation>
    <scope>NUCLEOTIDE SEQUENCE [LARGE SCALE GENOMIC DNA]</scope>
    <source>
        <strain evidence="4">ATCC MYA-4681 / CBS 112371</strain>
    </source>
</reference>
<evidence type="ECO:0000313" key="4">
    <source>
        <dbReference type="Proteomes" id="UP000008866"/>
    </source>
</evidence>
<dbReference type="RefSeq" id="XP_003013976.1">
    <property type="nucleotide sequence ID" value="XM_003013930.1"/>
</dbReference>
<feature type="signal peptide" evidence="2">
    <location>
        <begin position="1"/>
        <end position="17"/>
    </location>
</feature>
<feature type="compositionally biased region" description="Low complexity" evidence="1">
    <location>
        <begin position="100"/>
        <end position="115"/>
    </location>
</feature>
<evidence type="ECO:0000256" key="2">
    <source>
        <dbReference type="SAM" id="SignalP"/>
    </source>
</evidence>
<dbReference type="GO" id="GO:0031505">
    <property type="term" value="P:fungal-type cell wall organization"/>
    <property type="evidence" value="ECO:0007669"/>
    <property type="project" value="InterPro"/>
</dbReference>
<keyword evidence="4" id="KW-1185">Reference proteome</keyword>
<dbReference type="InterPro" id="IPR038843">
    <property type="entry name" value="Sed1/Spi1"/>
</dbReference>
<feature type="region of interest" description="Disordered" evidence="1">
    <location>
        <begin position="93"/>
        <end position="115"/>
    </location>
</feature>
<sequence>MRYSVAAAAAMASLASASIMGTGSSMPDVVTEVMTNFETYCPSPTSFTYGTQTYTMTAPGTLTFTEPCTVTRTLTSSTATECSSWYEERERERDTNFCSPTAPAPTSAPTGGIPGTGAPVPVPAPTGGSTSIYTPPTYPNSTAQAPPMGTASGTGVITAPLPTYTGAASRAVVGAGAGLAGLLGLAALLL</sequence>
<name>D4AU66_ARTBC</name>
<dbReference type="eggNOG" id="ENOG502SCU7">
    <property type="taxonomic scope" value="Eukaryota"/>
</dbReference>
<dbReference type="PANTHER" id="PTHR35523:SF1">
    <property type="entry name" value="CELL WALL PROTEIN SED1"/>
    <property type="match status" value="1"/>
</dbReference>
<accession>D4AU66</accession>
<proteinExistence type="predicted"/>
<dbReference type="HOGENOM" id="CLU_092869_2_0_1"/>
<feature type="chain" id="PRO_5003054246" evidence="2">
    <location>
        <begin position="18"/>
        <end position="190"/>
    </location>
</feature>
<dbReference type="GO" id="GO:0009277">
    <property type="term" value="C:fungal-type cell wall"/>
    <property type="evidence" value="ECO:0007669"/>
    <property type="project" value="TreeGrafter"/>
</dbReference>
<organism evidence="3 4">
    <name type="scientific">Arthroderma benhamiae (strain ATCC MYA-4681 / CBS 112371)</name>
    <name type="common">Trichophyton mentagrophytes</name>
    <dbReference type="NCBI Taxonomy" id="663331"/>
    <lineage>
        <taxon>Eukaryota</taxon>
        <taxon>Fungi</taxon>
        <taxon>Dikarya</taxon>
        <taxon>Ascomycota</taxon>
        <taxon>Pezizomycotina</taxon>
        <taxon>Eurotiomycetes</taxon>
        <taxon>Eurotiomycetidae</taxon>
        <taxon>Onygenales</taxon>
        <taxon>Arthrodermataceae</taxon>
        <taxon>Trichophyton</taxon>
    </lineage>
</organism>
<dbReference type="STRING" id="663331.D4AU66"/>
<protein>
    <submittedName>
        <fullName evidence="3">GPI anchored serine-threonine rich protein</fullName>
    </submittedName>
</protein>
<evidence type="ECO:0000313" key="3">
    <source>
        <dbReference type="EMBL" id="EFE33336.1"/>
    </source>
</evidence>
<dbReference type="OMA" id="CTITRPV"/>